<name>A0A0R0D7T6_9GAMM</name>
<feature type="transmembrane region" description="Helical" evidence="1">
    <location>
        <begin position="57"/>
        <end position="90"/>
    </location>
</feature>
<reference evidence="3 4" key="1">
    <citation type="submission" date="2015-05" db="EMBL/GenBank/DDBJ databases">
        <title>Genome sequencing and analysis of members of genus Stenotrophomonas.</title>
        <authorList>
            <person name="Patil P.P."/>
            <person name="Midha S."/>
            <person name="Patil P.B."/>
        </authorList>
    </citation>
    <scope>NUCLEOTIDE SEQUENCE [LARGE SCALE GENOMIC DNA]</scope>
    <source>
        <strain evidence="3 4">DSM 21508</strain>
    </source>
</reference>
<organism evidence="3 4">
    <name type="scientific">Stenotrophomonas chelatiphaga</name>
    <dbReference type="NCBI Taxonomy" id="517011"/>
    <lineage>
        <taxon>Bacteria</taxon>
        <taxon>Pseudomonadati</taxon>
        <taxon>Pseudomonadota</taxon>
        <taxon>Gammaproteobacteria</taxon>
        <taxon>Lysobacterales</taxon>
        <taxon>Lysobacteraceae</taxon>
        <taxon>Stenotrophomonas</taxon>
    </lineage>
</organism>
<dbReference type="InterPro" id="IPR025241">
    <property type="entry name" value="DUF4190"/>
</dbReference>
<keyword evidence="1" id="KW-0812">Transmembrane</keyword>
<dbReference type="Pfam" id="PF13828">
    <property type="entry name" value="DUF4190"/>
    <property type="match status" value="1"/>
</dbReference>
<keyword evidence="1" id="KW-1133">Transmembrane helix</keyword>
<sequence>MSVPNRHTSGLAVASLVLGICSWTVLPFIASIGAIITGHMARAEIRRRPHELDGDGLAIGGLVLGWLMVLGAVLAIGAFLAFFGGLAWLAHVSS</sequence>
<dbReference type="Proteomes" id="UP000051386">
    <property type="component" value="Unassembled WGS sequence"/>
</dbReference>
<proteinExistence type="predicted"/>
<evidence type="ECO:0000259" key="2">
    <source>
        <dbReference type="Pfam" id="PF13828"/>
    </source>
</evidence>
<evidence type="ECO:0000313" key="3">
    <source>
        <dbReference type="EMBL" id="KRG77648.1"/>
    </source>
</evidence>
<dbReference type="AlphaFoldDB" id="A0A0R0D7T6"/>
<evidence type="ECO:0000256" key="1">
    <source>
        <dbReference type="SAM" id="Phobius"/>
    </source>
</evidence>
<feature type="transmembrane region" description="Helical" evidence="1">
    <location>
        <begin position="12"/>
        <end position="36"/>
    </location>
</feature>
<gene>
    <name evidence="3" type="ORF">ABB28_00365</name>
</gene>
<comment type="caution">
    <text evidence="3">The sequence shown here is derived from an EMBL/GenBank/DDBJ whole genome shotgun (WGS) entry which is preliminary data.</text>
</comment>
<keyword evidence="1" id="KW-0472">Membrane</keyword>
<protein>
    <submittedName>
        <fullName evidence="3">Membrane protein</fullName>
    </submittedName>
</protein>
<feature type="domain" description="DUF4190" evidence="2">
    <location>
        <begin position="11"/>
        <end position="74"/>
    </location>
</feature>
<evidence type="ECO:0000313" key="4">
    <source>
        <dbReference type="Proteomes" id="UP000051386"/>
    </source>
</evidence>
<dbReference type="EMBL" id="LDJK01000002">
    <property type="protein sequence ID" value="KRG77648.1"/>
    <property type="molecule type" value="Genomic_DNA"/>
</dbReference>
<keyword evidence="4" id="KW-1185">Reference proteome</keyword>
<accession>A0A0R0D7T6</accession>
<dbReference type="RefSeq" id="WP_057506717.1">
    <property type="nucleotide sequence ID" value="NZ_JANUEG010000001.1"/>
</dbReference>
<dbReference type="PATRIC" id="fig|517011.3.peg.818"/>